<sequence length="198" mass="22378">MGRSKPPGRPRITGQGRTKPTHRRRCTTNRLKLEIVEYFFECNKRMQKTVDKYFSTLSSKSKDSKRKLIYTWIENHETLKLLCEDPKTADLKYLRPVGVATILSAEAEQELVGWVNMLRKDGVPFTSSNTIMNGFRKAHILSPLPSTCEAAPTPLLPDIPVDMFEALKRACLVGDKDKDLSSDDDLADDSESDGEDNE</sequence>
<name>A0A0W8CLJ5_PHYNI</name>
<evidence type="ECO:0008006" key="4">
    <source>
        <dbReference type="Google" id="ProtNLM"/>
    </source>
</evidence>
<feature type="region of interest" description="Disordered" evidence="1">
    <location>
        <begin position="176"/>
        <end position="198"/>
    </location>
</feature>
<protein>
    <recommendedName>
        <fullName evidence="4">HTH CENPB-type domain-containing protein</fullName>
    </recommendedName>
</protein>
<feature type="compositionally biased region" description="Acidic residues" evidence="1">
    <location>
        <begin position="182"/>
        <end position="198"/>
    </location>
</feature>
<accession>A0A0W8CLJ5</accession>
<dbReference type="Proteomes" id="UP000052943">
    <property type="component" value="Unassembled WGS sequence"/>
</dbReference>
<reference evidence="2 3" key="1">
    <citation type="submission" date="2015-11" db="EMBL/GenBank/DDBJ databases">
        <title>Genomes and virulence difference between two physiological races of Phytophthora nicotianae.</title>
        <authorList>
            <person name="Liu H."/>
            <person name="Ma X."/>
            <person name="Yu H."/>
            <person name="Fang D."/>
            <person name="Li Y."/>
            <person name="Wang X."/>
            <person name="Wang W."/>
            <person name="Dong Y."/>
            <person name="Xiao B."/>
        </authorList>
    </citation>
    <scope>NUCLEOTIDE SEQUENCE [LARGE SCALE GENOMIC DNA]</scope>
    <source>
        <strain evidence="3">race 0</strain>
    </source>
</reference>
<evidence type="ECO:0000256" key="1">
    <source>
        <dbReference type="SAM" id="MobiDB-lite"/>
    </source>
</evidence>
<proteinExistence type="predicted"/>
<dbReference type="AlphaFoldDB" id="A0A0W8CLJ5"/>
<comment type="caution">
    <text evidence="2">The sequence shown here is derived from an EMBL/GenBank/DDBJ whole genome shotgun (WGS) entry which is preliminary data.</text>
</comment>
<gene>
    <name evidence="2" type="ORF">AM587_10002024</name>
</gene>
<dbReference type="EMBL" id="LNFO01002692">
    <property type="protein sequence ID" value="KUF84961.1"/>
    <property type="molecule type" value="Genomic_DNA"/>
</dbReference>
<evidence type="ECO:0000313" key="2">
    <source>
        <dbReference type="EMBL" id="KUF84961.1"/>
    </source>
</evidence>
<feature type="region of interest" description="Disordered" evidence="1">
    <location>
        <begin position="1"/>
        <end position="24"/>
    </location>
</feature>
<organism evidence="2 3">
    <name type="scientific">Phytophthora nicotianae</name>
    <name type="common">Potato buckeye rot agent</name>
    <name type="synonym">Phytophthora parasitica</name>
    <dbReference type="NCBI Taxonomy" id="4792"/>
    <lineage>
        <taxon>Eukaryota</taxon>
        <taxon>Sar</taxon>
        <taxon>Stramenopiles</taxon>
        <taxon>Oomycota</taxon>
        <taxon>Peronosporomycetes</taxon>
        <taxon>Peronosporales</taxon>
        <taxon>Peronosporaceae</taxon>
        <taxon>Phytophthora</taxon>
    </lineage>
</organism>
<evidence type="ECO:0000313" key="3">
    <source>
        <dbReference type="Proteomes" id="UP000052943"/>
    </source>
</evidence>